<dbReference type="Proteomes" id="UP001156560">
    <property type="component" value="Chromosome 1"/>
</dbReference>
<reference evidence="1" key="1">
    <citation type="submission" date="2022-12" db="EMBL/GenBank/DDBJ databases">
        <title>Vibrio parahaemolyticus become highly virulent by producing novel Tc toxins.</title>
        <authorList>
            <person name="Yang F."/>
            <person name="You Y."/>
            <person name="Lai Q."/>
            <person name="Xu L."/>
            <person name="Li F."/>
        </authorList>
    </citation>
    <scope>NUCLEOTIDE SEQUENCE</scope>
    <source>
        <strain evidence="1">Vp-HL-202005</strain>
    </source>
</reference>
<gene>
    <name evidence="1" type="ORF">O1Q84_06825</name>
</gene>
<sequence length="126" mass="14292">MSDYPDYYPDDMPPKDAIAASGTAFRLVNSNPPVKTCFSSTLEENPGRKAKKPTDREMLYGSSLFTQKKEALKKKKLFKPLRQKLLSTGALIEDDGVMKETGGHHHITVWFKTDSEPHTRFECIEE</sequence>
<name>A0AA47L7X2_VIBPH</name>
<dbReference type="EMBL" id="CP114194">
    <property type="protein sequence ID" value="WAT91530.1"/>
    <property type="molecule type" value="Genomic_DNA"/>
</dbReference>
<dbReference type="AlphaFoldDB" id="A0AA47L7X2"/>
<evidence type="ECO:0000313" key="2">
    <source>
        <dbReference type="Proteomes" id="UP001156560"/>
    </source>
</evidence>
<proteinExistence type="predicted"/>
<dbReference type="RefSeq" id="WP_029853061.1">
    <property type="nucleotide sequence ID" value="NZ_CP047985.1"/>
</dbReference>
<evidence type="ECO:0000313" key="1">
    <source>
        <dbReference type="EMBL" id="WAT91530.1"/>
    </source>
</evidence>
<organism evidence="1 2">
    <name type="scientific">Vibrio parahaemolyticus</name>
    <dbReference type="NCBI Taxonomy" id="670"/>
    <lineage>
        <taxon>Bacteria</taxon>
        <taxon>Pseudomonadati</taxon>
        <taxon>Pseudomonadota</taxon>
        <taxon>Gammaproteobacteria</taxon>
        <taxon>Vibrionales</taxon>
        <taxon>Vibrionaceae</taxon>
        <taxon>Vibrio</taxon>
    </lineage>
</organism>
<accession>A0AA47L7X2</accession>
<protein>
    <submittedName>
        <fullName evidence="1">Uncharacterized protein</fullName>
    </submittedName>
</protein>